<evidence type="ECO:0000313" key="1">
    <source>
        <dbReference type="EMBL" id="OJJ53364.1"/>
    </source>
</evidence>
<protein>
    <recommendedName>
        <fullName evidence="3">ABM domain-containing protein</fullName>
    </recommendedName>
</protein>
<dbReference type="Proteomes" id="UP000184356">
    <property type="component" value="Unassembled WGS sequence"/>
</dbReference>
<dbReference type="AlphaFoldDB" id="A0A1L9T1N5"/>
<dbReference type="VEuPathDB" id="FungiDB:ASPSYDRAFT_36307"/>
<dbReference type="OrthoDB" id="3450712at2759"/>
<gene>
    <name evidence="1" type="ORF">ASPSYDRAFT_36307</name>
</gene>
<dbReference type="STRING" id="1036612.A0A1L9T1N5"/>
<organism evidence="1 2">
    <name type="scientific">Aspergillus sydowii CBS 593.65</name>
    <dbReference type="NCBI Taxonomy" id="1036612"/>
    <lineage>
        <taxon>Eukaryota</taxon>
        <taxon>Fungi</taxon>
        <taxon>Dikarya</taxon>
        <taxon>Ascomycota</taxon>
        <taxon>Pezizomycotina</taxon>
        <taxon>Eurotiomycetes</taxon>
        <taxon>Eurotiomycetidae</taxon>
        <taxon>Eurotiales</taxon>
        <taxon>Aspergillaceae</taxon>
        <taxon>Aspergillus</taxon>
        <taxon>Aspergillus subgen. Nidulantes</taxon>
    </lineage>
</organism>
<dbReference type="GeneID" id="63761488"/>
<accession>A0A1L9T1N5</accession>
<keyword evidence="2" id="KW-1185">Reference proteome</keyword>
<dbReference type="RefSeq" id="XP_040697170.1">
    <property type="nucleotide sequence ID" value="XM_040845415.1"/>
</dbReference>
<evidence type="ECO:0000313" key="2">
    <source>
        <dbReference type="Proteomes" id="UP000184356"/>
    </source>
</evidence>
<dbReference type="EMBL" id="KV878597">
    <property type="protein sequence ID" value="OJJ53364.1"/>
    <property type="molecule type" value="Genomic_DNA"/>
</dbReference>
<reference evidence="2" key="1">
    <citation type="journal article" date="2017" name="Genome Biol.">
        <title>Comparative genomics reveals high biological diversity and specific adaptations in the industrially and medically important fungal genus Aspergillus.</title>
        <authorList>
            <person name="de Vries R.P."/>
            <person name="Riley R."/>
            <person name="Wiebenga A."/>
            <person name="Aguilar-Osorio G."/>
            <person name="Amillis S."/>
            <person name="Uchima C.A."/>
            <person name="Anderluh G."/>
            <person name="Asadollahi M."/>
            <person name="Askin M."/>
            <person name="Barry K."/>
            <person name="Battaglia E."/>
            <person name="Bayram O."/>
            <person name="Benocci T."/>
            <person name="Braus-Stromeyer S.A."/>
            <person name="Caldana C."/>
            <person name="Canovas D."/>
            <person name="Cerqueira G.C."/>
            <person name="Chen F."/>
            <person name="Chen W."/>
            <person name="Choi C."/>
            <person name="Clum A."/>
            <person name="Dos Santos R.A."/>
            <person name="Damasio A.R."/>
            <person name="Diallinas G."/>
            <person name="Emri T."/>
            <person name="Fekete E."/>
            <person name="Flipphi M."/>
            <person name="Freyberg S."/>
            <person name="Gallo A."/>
            <person name="Gournas C."/>
            <person name="Habgood R."/>
            <person name="Hainaut M."/>
            <person name="Harispe M.L."/>
            <person name="Henrissat B."/>
            <person name="Hilden K.S."/>
            <person name="Hope R."/>
            <person name="Hossain A."/>
            <person name="Karabika E."/>
            <person name="Karaffa L."/>
            <person name="Karanyi Z."/>
            <person name="Krasevec N."/>
            <person name="Kuo A."/>
            <person name="Kusch H."/>
            <person name="LaButti K."/>
            <person name="Lagendijk E.L."/>
            <person name="Lapidus A."/>
            <person name="Levasseur A."/>
            <person name="Lindquist E."/>
            <person name="Lipzen A."/>
            <person name="Logrieco A.F."/>
            <person name="MacCabe A."/>
            <person name="Maekelae M.R."/>
            <person name="Malavazi I."/>
            <person name="Melin P."/>
            <person name="Meyer V."/>
            <person name="Mielnichuk N."/>
            <person name="Miskei M."/>
            <person name="Molnar A.P."/>
            <person name="Mule G."/>
            <person name="Ngan C.Y."/>
            <person name="Orejas M."/>
            <person name="Orosz E."/>
            <person name="Ouedraogo J.P."/>
            <person name="Overkamp K.M."/>
            <person name="Park H.-S."/>
            <person name="Perrone G."/>
            <person name="Piumi F."/>
            <person name="Punt P.J."/>
            <person name="Ram A.F."/>
            <person name="Ramon A."/>
            <person name="Rauscher S."/>
            <person name="Record E."/>
            <person name="Riano-Pachon D.M."/>
            <person name="Robert V."/>
            <person name="Roehrig J."/>
            <person name="Ruller R."/>
            <person name="Salamov A."/>
            <person name="Salih N.S."/>
            <person name="Samson R.A."/>
            <person name="Sandor E."/>
            <person name="Sanguinetti M."/>
            <person name="Schuetze T."/>
            <person name="Sepcic K."/>
            <person name="Shelest E."/>
            <person name="Sherlock G."/>
            <person name="Sophianopoulou V."/>
            <person name="Squina F.M."/>
            <person name="Sun H."/>
            <person name="Susca A."/>
            <person name="Todd R.B."/>
            <person name="Tsang A."/>
            <person name="Unkles S.E."/>
            <person name="van de Wiele N."/>
            <person name="van Rossen-Uffink D."/>
            <person name="Oliveira J.V."/>
            <person name="Vesth T.C."/>
            <person name="Visser J."/>
            <person name="Yu J.-H."/>
            <person name="Zhou M."/>
            <person name="Andersen M.R."/>
            <person name="Archer D.B."/>
            <person name="Baker S.E."/>
            <person name="Benoit I."/>
            <person name="Brakhage A.A."/>
            <person name="Braus G.H."/>
            <person name="Fischer R."/>
            <person name="Frisvad J.C."/>
            <person name="Goldman G.H."/>
            <person name="Houbraken J."/>
            <person name="Oakley B."/>
            <person name="Pocsi I."/>
            <person name="Scazzocchio C."/>
            <person name="Seiboth B."/>
            <person name="vanKuyk P.A."/>
            <person name="Wortman J."/>
            <person name="Dyer P.S."/>
            <person name="Grigoriev I.V."/>
        </authorList>
    </citation>
    <scope>NUCLEOTIDE SEQUENCE [LARGE SCALE GENOMIC DNA]</scope>
    <source>
        <strain evidence="2">CBS 593.65</strain>
    </source>
</reference>
<evidence type="ECO:0008006" key="3">
    <source>
        <dbReference type="Google" id="ProtNLM"/>
    </source>
</evidence>
<name>A0A1L9T1N5_9EURO</name>
<sequence length="238" mass="27897">MAYKNFGLTKSMEYLSGDPRVVVWTTLQIPPTKEIDTNHWNGLFQPLVHSVGHKETVWARVRDNPNVALLATLWWTASELREFEASPSAQLCQETLRQEDIIPISIHKTIYRVENWFPNLKDSFTQIFWVYFPAPVNESLQSRASKLVGIRPPALGPGVPQNKHRQTHLPVLQWATEPEVLRGKPVQLLLWPHFWSSEKHAEWRHEPYAQKRFIERITELNPAEWKEEIYDFTQISRL</sequence>
<proteinExistence type="predicted"/>